<dbReference type="PANTHER" id="PTHR33223">
    <property type="entry name" value="CCHC-TYPE DOMAIN-CONTAINING PROTEIN"/>
    <property type="match status" value="1"/>
</dbReference>
<sequence>MRSPIQHPQVPANNFEVSTSIITMLRGSAVFYGKSGECPRAHLRRFHELIDGIKNNEVQAKMWLDNQPSGSISTFTNLTYKFLTRYHLPSKTADLQKEITHFAQEEDETIQDAWERDDLIYTHVFIHHSYTV</sequence>
<name>A0AAV2F880_9ROSI</name>
<gene>
    <name evidence="2" type="ORF">LTRI10_LOCUS34773</name>
</gene>
<dbReference type="AlphaFoldDB" id="A0AAV2F880"/>
<dbReference type="InterPro" id="IPR005162">
    <property type="entry name" value="Retrotrans_gag_dom"/>
</dbReference>
<feature type="domain" description="Retrotransposon gag" evidence="1">
    <location>
        <begin position="59"/>
        <end position="116"/>
    </location>
</feature>
<dbReference type="Proteomes" id="UP001497516">
    <property type="component" value="Chromosome 6"/>
</dbReference>
<evidence type="ECO:0000313" key="2">
    <source>
        <dbReference type="EMBL" id="CAL1394257.1"/>
    </source>
</evidence>
<organism evidence="2 3">
    <name type="scientific">Linum trigynum</name>
    <dbReference type="NCBI Taxonomy" id="586398"/>
    <lineage>
        <taxon>Eukaryota</taxon>
        <taxon>Viridiplantae</taxon>
        <taxon>Streptophyta</taxon>
        <taxon>Embryophyta</taxon>
        <taxon>Tracheophyta</taxon>
        <taxon>Spermatophyta</taxon>
        <taxon>Magnoliopsida</taxon>
        <taxon>eudicotyledons</taxon>
        <taxon>Gunneridae</taxon>
        <taxon>Pentapetalae</taxon>
        <taxon>rosids</taxon>
        <taxon>fabids</taxon>
        <taxon>Malpighiales</taxon>
        <taxon>Linaceae</taxon>
        <taxon>Linum</taxon>
    </lineage>
</organism>
<dbReference type="EMBL" id="OZ034819">
    <property type="protein sequence ID" value="CAL1394257.1"/>
    <property type="molecule type" value="Genomic_DNA"/>
</dbReference>
<keyword evidence="3" id="KW-1185">Reference proteome</keyword>
<protein>
    <recommendedName>
        <fullName evidence="1">Retrotransposon gag domain-containing protein</fullName>
    </recommendedName>
</protein>
<reference evidence="2 3" key="1">
    <citation type="submission" date="2024-04" db="EMBL/GenBank/DDBJ databases">
        <authorList>
            <person name="Fracassetti M."/>
        </authorList>
    </citation>
    <scope>NUCLEOTIDE SEQUENCE [LARGE SCALE GENOMIC DNA]</scope>
</reference>
<dbReference type="PANTHER" id="PTHR33223:SF11">
    <property type="entry name" value="ELEMENT PROTEIN, PUTATIVE-RELATED"/>
    <property type="match status" value="1"/>
</dbReference>
<dbReference type="Pfam" id="PF03732">
    <property type="entry name" value="Retrotrans_gag"/>
    <property type="match status" value="1"/>
</dbReference>
<evidence type="ECO:0000259" key="1">
    <source>
        <dbReference type="Pfam" id="PF03732"/>
    </source>
</evidence>
<proteinExistence type="predicted"/>
<accession>A0AAV2F880</accession>
<evidence type="ECO:0000313" key="3">
    <source>
        <dbReference type="Proteomes" id="UP001497516"/>
    </source>
</evidence>